<feature type="transmembrane region" description="Helical" evidence="1">
    <location>
        <begin position="211"/>
        <end position="228"/>
    </location>
</feature>
<feature type="transmembrane region" description="Helical" evidence="1">
    <location>
        <begin position="110"/>
        <end position="129"/>
    </location>
</feature>
<evidence type="ECO:0008006" key="4">
    <source>
        <dbReference type="Google" id="ProtNLM"/>
    </source>
</evidence>
<proteinExistence type="predicted"/>
<keyword evidence="1" id="KW-1133">Transmembrane helix</keyword>
<dbReference type="Proteomes" id="UP000285120">
    <property type="component" value="Unassembled WGS sequence"/>
</dbReference>
<keyword evidence="3" id="KW-1185">Reference proteome</keyword>
<feature type="transmembrane region" description="Helical" evidence="1">
    <location>
        <begin position="135"/>
        <end position="153"/>
    </location>
</feature>
<keyword evidence="1" id="KW-0472">Membrane</keyword>
<feature type="transmembrane region" description="Helical" evidence="1">
    <location>
        <begin position="257"/>
        <end position="276"/>
    </location>
</feature>
<feature type="transmembrane region" description="Helical" evidence="1">
    <location>
        <begin position="234"/>
        <end position="250"/>
    </location>
</feature>
<sequence>MINKNSILYISLLFLYGFLLHSNYYVVSFFVFLVIITLIIVKPKYGFILFLITVVVSPDLVVIKTYTGEEIINHSIFLDSFGGLTFITMTSIFILFISFIRNPNIEINKFVFFLIFVPLMIPLYGFLTTSNLGEYVSSSSYIIVLIAMFLFIKSVDIKQETIIDVLYKSIIVTMLINIIITFYSGFTLIFWGSMAYAFPIILLMKYKTRSFLMDIFLISLLLTNLMIFPSRGRIIVFLIVLSIYFIIKLSKKNLIKVVISLLVIILILIPTYKFIIPAEILSYAEWKLSTFDASDEENQSASIRLIEFKNIILGSIDKIYPIFIGEGYGGYFVDKYAPFYIPDLLDANAFKNEWIYDRTFYRPHTVLNILLLKAGIIPTVIFFSGLFYLTIYYMKKVSRFDSANLFIIVLPFLAVVMYTQKLQIIFAICLYILNESLINYHRVKDNNEYQKKSVGNIDKLG</sequence>
<feature type="transmembrane region" description="Helical" evidence="1">
    <location>
        <begin position="370"/>
        <end position="393"/>
    </location>
</feature>
<dbReference type="EMBL" id="RAPK01000006">
    <property type="protein sequence ID" value="RKD76310.1"/>
    <property type="molecule type" value="Genomic_DNA"/>
</dbReference>
<feature type="transmembrane region" description="Helical" evidence="1">
    <location>
        <begin position="165"/>
        <end position="182"/>
    </location>
</feature>
<protein>
    <recommendedName>
        <fullName evidence="4">O-antigen ligase-like membrane protein</fullName>
    </recommendedName>
</protein>
<gene>
    <name evidence="2" type="ORF">ATL39_0525</name>
</gene>
<comment type="caution">
    <text evidence="2">The sequence shown here is derived from an EMBL/GenBank/DDBJ whole genome shotgun (WGS) entry which is preliminary data.</text>
</comment>
<evidence type="ECO:0000313" key="3">
    <source>
        <dbReference type="Proteomes" id="UP000285120"/>
    </source>
</evidence>
<evidence type="ECO:0000313" key="2">
    <source>
        <dbReference type="EMBL" id="RKD76310.1"/>
    </source>
</evidence>
<feature type="transmembrane region" description="Helical" evidence="1">
    <location>
        <begin position="405"/>
        <end position="433"/>
    </location>
</feature>
<feature type="transmembrane region" description="Helical" evidence="1">
    <location>
        <begin position="45"/>
        <end position="63"/>
    </location>
</feature>
<reference evidence="2 3" key="1">
    <citation type="submission" date="2018-09" db="EMBL/GenBank/DDBJ databases">
        <title>Genomic Encyclopedia of Archaeal and Bacterial Type Strains, Phase II (KMG-II): from individual species to whole genera.</title>
        <authorList>
            <person name="Goeker M."/>
        </authorList>
    </citation>
    <scope>NUCLEOTIDE SEQUENCE [LARGE SCALE GENOMIC DNA]</scope>
    <source>
        <strain evidence="2 3">DSM 17008</strain>
    </source>
</reference>
<dbReference type="OrthoDB" id="9904041at2"/>
<keyword evidence="1" id="KW-0812">Transmembrane</keyword>
<organism evidence="2 3">
    <name type="scientific">Sinobaca qinghaiensis</name>
    <dbReference type="NCBI Taxonomy" id="342944"/>
    <lineage>
        <taxon>Bacteria</taxon>
        <taxon>Bacillati</taxon>
        <taxon>Bacillota</taxon>
        <taxon>Bacilli</taxon>
        <taxon>Bacillales</taxon>
        <taxon>Sporolactobacillaceae</taxon>
        <taxon>Sinobaca</taxon>
    </lineage>
</organism>
<evidence type="ECO:0000256" key="1">
    <source>
        <dbReference type="SAM" id="Phobius"/>
    </source>
</evidence>
<feature type="transmembrane region" description="Helical" evidence="1">
    <location>
        <begin position="75"/>
        <end position="98"/>
    </location>
</feature>
<dbReference type="AlphaFoldDB" id="A0A419V8F0"/>
<feature type="transmembrane region" description="Helical" evidence="1">
    <location>
        <begin position="6"/>
        <end position="38"/>
    </location>
</feature>
<name>A0A419V8F0_9BACL</name>
<accession>A0A419V8F0</accession>
<dbReference type="RefSeq" id="WP_120191720.1">
    <property type="nucleotide sequence ID" value="NZ_RAPK01000006.1"/>
</dbReference>